<dbReference type="STRING" id="3827.A0A1S3E7F3"/>
<dbReference type="Gene3D" id="3.30.200.20">
    <property type="entry name" value="Phosphorylase Kinase, domain 1"/>
    <property type="match status" value="1"/>
</dbReference>
<sequence length="645" mass="74141">MAYNILKLFSIIFLFCTIFSPAETASTYSHYNCSNMQTFSPNSTYKINLNTLLSTLLSKASDTTSHGFYSTSTLIDKTETIYGLFMCNGYTNHCGECVRNSTKTLTSLCDLNKEAIIWSDECLVRYSNRSFFNIMEESPSWCVQDSMDHQGSLVTFYQTLRALMKLLLKDAEYEALKDKYNKFVVTKDTYDEDHKFLFGIAQCTPNLSKNDCIKCLRDAMNYLQTSCASGKIGGSVLYPSCIVRYDPNPFFPLTRGKRKKKGGLSFFTFYYAVIPVMIFSIMVFCFTSYQLRRRERKNLKYQKENFGEEISTEINSLQFDFDVIRLATNKFSDDNKIGEGGFGDVYKGMFPNGDEIAVKRLIRHSSQGAVEFKNEVLLIAKLQHRNLVRLLGFCLKRNEKILIYEYMHNKSLDYYLFSPENPRKLNWHQRYKIIRGIARGILYLHEDSHLKIIHCDLKPSNILLDDKMNAKISDFGLARIVAIDQMQGNTSIIGGTYGYMSPEYAMLGQFSVKSDVFSFGVIILEIINGKRNVDYNGEDSIDDLVSHGWKKWRDNKQLELLDPPLAYSCSETEVNRCIQIGLLCVQENPDQRPTMATIALYFNCYSIDLPLPQQPAFYMRGKIESRMASKKIMSGRPRSYSVTRF</sequence>
<dbReference type="InterPro" id="IPR000719">
    <property type="entry name" value="Prot_kinase_dom"/>
</dbReference>
<feature type="domain" description="Gnk2-homologous" evidence="20">
    <location>
        <begin position="27"/>
        <end position="131"/>
    </location>
</feature>
<gene>
    <name evidence="22" type="primary">LOC101511042</name>
</gene>
<keyword evidence="12" id="KW-0675">Receptor</keyword>
<evidence type="ECO:0000259" key="19">
    <source>
        <dbReference type="PROSITE" id="PS50011"/>
    </source>
</evidence>
<dbReference type="Pfam" id="PF07714">
    <property type="entry name" value="PK_Tyr_Ser-Thr"/>
    <property type="match status" value="1"/>
</dbReference>
<dbReference type="GO" id="GO:0004674">
    <property type="term" value="F:protein serine/threonine kinase activity"/>
    <property type="evidence" value="ECO:0007669"/>
    <property type="project" value="UniProtKB-KW"/>
</dbReference>
<keyword evidence="10 17" id="KW-1133">Transmembrane helix</keyword>
<feature type="domain" description="Gnk2-homologous" evidence="20">
    <location>
        <begin position="137"/>
        <end position="250"/>
    </location>
</feature>
<evidence type="ECO:0000313" key="22">
    <source>
        <dbReference type="RefSeq" id="XP_012571747.1"/>
    </source>
</evidence>
<comment type="catalytic activity">
    <reaction evidence="14">
        <text>L-seryl-[protein] + ATP = O-phospho-L-seryl-[protein] + ADP + H(+)</text>
        <dbReference type="Rhea" id="RHEA:17989"/>
        <dbReference type="Rhea" id="RHEA-COMP:9863"/>
        <dbReference type="Rhea" id="RHEA-COMP:11604"/>
        <dbReference type="ChEBI" id="CHEBI:15378"/>
        <dbReference type="ChEBI" id="CHEBI:29999"/>
        <dbReference type="ChEBI" id="CHEBI:30616"/>
        <dbReference type="ChEBI" id="CHEBI:83421"/>
        <dbReference type="ChEBI" id="CHEBI:456216"/>
    </reaction>
</comment>
<feature type="binding site" evidence="16">
    <location>
        <position position="359"/>
    </location>
    <ligand>
        <name>ATP</name>
        <dbReference type="ChEBI" id="CHEBI:30616"/>
    </ligand>
</feature>
<evidence type="ECO:0000256" key="15">
    <source>
        <dbReference type="ARBA" id="ARBA00047951"/>
    </source>
</evidence>
<dbReference type="GeneID" id="101511042"/>
<evidence type="ECO:0000256" key="10">
    <source>
        <dbReference type="ARBA" id="ARBA00022989"/>
    </source>
</evidence>
<comment type="catalytic activity">
    <reaction evidence="15">
        <text>L-threonyl-[protein] + ATP = O-phospho-L-threonyl-[protein] + ADP + H(+)</text>
        <dbReference type="Rhea" id="RHEA:46608"/>
        <dbReference type="Rhea" id="RHEA-COMP:11060"/>
        <dbReference type="Rhea" id="RHEA-COMP:11605"/>
        <dbReference type="ChEBI" id="CHEBI:15378"/>
        <dbReference type="ChEBI" id="CHEBI:30013"/>
        <dbReference type="ChEBI" id="CHEBI:30616"/>
        <dbReference type="ChEBI" id="CHEBI:61977"/>
        <dbReference type="ChEBI" id="CHEBI:456216"/>
    </reaction>
</comment>
<evidence type="ECO:0000256" key="8">
    <source>
        <dbReference type="ARBA" id="ARBA00022777"/>
    </source>
</evidence>
<evidence type="ECO:0000256" key="17">
    <source>
        <dbReference type="SAM" id="Phobius"/>
    </source>
</evidence>
<dbReference type="InterPro" id="IPR011009">
    <property type="entry name" value="Kinase-like_dom_sf"/>
</dbReference>
<dbReference type="FunFam" id="3.30.200.20:FF:000142">
    <property type="entry name" value="Cysteine-rich receptor-like protein kinase 10"/>
    <property type="match status" value="1"/>
</dbReference>
<dbReference type="InterPro" id="IPR038408">
    <property type="entry name" value="GNK2_sf"/>
</dbReference>
<dbReference type="PANTHER" id="PTHR27002:SF589">
    <property type="entry name" value="CYSTEINE-RICH RECEPTOR-KINASE-LIKE PROTEIN"/>
    <property type="match status" value="1"/>
</dbReference>
<dbReference type="FunFam" id="1.10.510.10:FF:000129">
    <property type="entry name" value="cysteine-rich receptor-like protein kinase 10"/>
    <property type="match status" value="1"/>
</dbReference>
<accession>A0A1S3E7F3</accession>
<keyword evidence="7 16" id="KW-0547">Nucleotide-binding</keyword>
<dbReference type="OrthoDB" id="4062651at2759"/>
<keyword evidence="5 18" id="KW-0732">Signal</keyword>
<dbReference type="Proteomes" id="UP000087171">
    <property type="component" value="Chromosome Ca5"/>
</dbReference>
<dbReference type="Pfam" id="PF01657">
    <property type="entry name" value="Stress-antifung"/>
    <property type="match status" value="2"/>
</dbReference>
<evidence type="ECO:0000256" key="1">
    <source>
        <dbReference type="ARBA" id="ARBA00004167"/>
    </source>
</evidence>
<dbReference type="SUPFAM" id="SSF56112">
    <property type="entry name" value="Protein kinase-like (PK-like)"/>
    <property type="match status" value="1"/>
</dbReference>
<dbReference type="eggNOG" id="ENOG502QWDY">
    <property type="taxonomic scope" value="Eukaryota"/>
</dbReference>
<dbReference type="Gene3D" id="3.30.430.20">
    <property type="entry name" value="Gnk2 domain, C-X8-C-X2-C motif"/>
    <property type="match status" value="2"/>
</dbReference>
<dbReference type="GO" id="GO:0005524">
    <property type="term" value="F:ATP binding"/>
    <property type="evidence" value="ECO:0007669"/>
    <property type="project" value="UniProtKB-UniRule"/>
</dbReference>
<dbReference type="InterPro" id="IPR002902">
    <property type="entry name" value="GNK2"/>
</dbReference>
<name>A0A1S3E7F3_CICAR</name>
<evidence type="ECO:0000256" key="4">
    <source>
        <dbReference type="ARBA" id="ARBA00022692"/>
    </source>
</evidence>
<evidence type="ECO:0000256" key="18">
    <source>
        <dbReference type="SAM" id="SignalP"/>
    </source>
</evidence>
<evidence type="ECO:0000256" key="16">
    <source>
        <dbReference type="PROSITE-ProRule" id="PRU10141"/>
    </source>
</evidence>
<dbReference type="PANTHER" id="PTHR27002">
    <property type="entry name" value="RECEPTOR-LIKE SERINE/THREONINE-PROTEIN KINASE SD1-8"/>
    <property type="match status" value="1"/>
</dbReference>
<dbReference type="AlphaFoldDB" id="A0A1S3E7F3"/>
<keyword evidence="13" id="KW-0325">Glycoprotein</keyword>
<reference evidence="21" key="1">
    <citation type="journal article" date="2013" name="Nat. Biotechnol.">
        <title>Draft genome sequence of chickpea (Cicer arietinum) provides a resource for trait improvement.</title>
        <authorList>
            <person name="Varshney R.K."/>
            <person name="Song C."/>
            <person name="Saxena R.K."/>
            <person name="Azam S."/>
            <person name="Yu S."/>
            <person name="Sharpe A.G."/>
            <person name="Cannon S."/>
            <person name="Baek J."/>
            <person name="Rosen B.D."/>
            <person name="Tar'an B."/>
            <person name="Millan T."/>
            <person name="Zhang X."/>
            <person name="Ramsay L.D."/>
            <person name="Iwata A."/>
            <person name="Wang Y."/>
            <person name="Nelson W."/>
            <person name="Farmer A.D."/>
            <person name="Gaur P.M."/>
            <person name="Soderlund C."/>
            <person name="Penmetsa R.V."/>
            <person name="Xu C."/>
            <person name="Bharti A.K."/>
            <person name="He W."/>
            <person name="Winter P."/>
            <person name="Zhao S."/>
            <person name="Hane J.K."/>
            <person name="Carrasquilla-Garcia N."/>
            <person name="Condie J.A."/>
            <person name="Upadhyaya H.D."/>
            <person name="Luo M.C."/>
            <person name="Thudi M."/>
            <person name="Gowda C.L."/>
            <person name="Singh N.P."/>
            <person name="Lichtenzveig J."/>
            <person name="Gali K.K."/>
            <person name="Rubio J."/>
            <person name="Nadarajan N."/>
            <person name="Dolezel J."/>
            <person name="Bansal K.C."/>
            <person name="Xu X."/>
            <person name="Edwards D."/>
            <person name="Zhang G."/>
            <person name="Kahl G."/>
            <person name="Gil J."/>
            <person name="Singh K.B."/>
            <person name="Datta S.K."/>
            <person name="Jackson S.A."/>
            <person name="Wang J."/>
            <person name="Cook D.R."/>
        </authorList>
    </citation>
    <scope>NUCLEOTIDE SEQUENCE [LARGE SCALE GENOMIC DNA]</scope>
    <source>
        <strain evidence="21">cv. CDC Frontier</strain>
    </source>
</reference>
<evidence type="ECO:0000256" key="3">
    <source>
        <dbReference type="ARBA" id="ARBA00022679"/>
    </source>
</evidence>
<evidence type="ECO:0000256" key="5">
    <source>
        <dbReference type="ARBA" id="ARBA00022729"/>
    </source>
</evidence>
<evidence type="ECO:0000256" key="11">
    <source>
        <dbReference type="ARBA" id="ARBA00023136"/>
    </source>
</evidence>
<feature type="chain" id="PRO_5010189703" evidence="18">
    <location>
        <begin position="25"/>
        <end position="645"/>
    </location>
</feature>
<dbReference type="PROSITE" id="PS50011">
    <property type="entry name" value="PROTEIN_KINASE_DOM"/>
    <property type="match status" value="1"/>
</dbReference>
<keyword evidence="9 16" id="KW-0067">ATP-binding</keyword>
<dbReference type="PROSITE" id="PS00107">
    <property type="entry name" value="PROTEIN_KINASE_ATP"/>
    <property type="match status" value="1"/>
</dbReference>
<evidence type="ECO:0000256" key="2">
    <source>
        <dbReference type="ARBA" id="ARBA00022527"/>
    </source>
</evidence>
<keyword evidence="8" id="KW-0418">Kinase</keyword>
<keyword evidence="6" id="KW-0677">Repeat</keyword>
<evidence type="ECO:0000256" key="7">
    <source>
        <dbReference type="ARBA" id="ARBA00022741"/>
    </source>
</evidence>
<dbReference type="PROSITE" id="PS51473">
    <property type="entry name" value="GNK2"/>
    <property type="match status" value="2"/>
</dbReference>
<evidence type="ECO:0000256" key="14">
    <source>
        <dbReference type="ARBA" id="ARBA00047558"/>
    </source>
</evidence>
<protein>
    <submittedName>
        <fullName evidence="22">Cysteine-rich receptor-like protein kinase 10</fullName>
    </submittedName>
</protein>
<dbReference type="GO" id="GO:0005886">
    <property type="term" value="C:plasma membrane"/>
    <property type="evidence" value="ECO:0007669"/>
    <property type="project" value="TreeGrafter"/>
</dbReference>
<dbReference type="Gene3D" id="1.10.510.10">
    <property type="entry name" value="Transferase(Phosphotransferase) domain 1"/>
    <property type="match status" value="1"/>
</dbReference>
<dbReference type="SMART" id="SM00220">
    <property type="entry name" value="S_TKc"/>
    <property type="match status" value="1"/>
</dbReference>
<keyword evidence="11 17" id="KW-0472">Membrane</keyword>
<dbReference type="InterPro" id="IPR017441">
    <property type="entry name" value="Protein_kinase_ATP_BS"/>
</dbReference>
<dbReference type="InterPro" id="IPR001245">
    <property type="entry name" value="Ser-Thr/Tyr_kinase_cat_dom"/>
</dbReference>
<comment type="subcellular location">
    <subcellularLocation>
        <location evidence="1">Membrane</location>
        <topology evidence="1">Single-pass membrane protein</topology>
    </subcellularLocation>
</comment>
<dbReference type="GO" id="GO:0042742">
    <property type="term" value="P:defense response to bacterium"/>
    <property type="evidence" value="ECO:0007669"/>
    <property type="project" value="TreeGrafter"/>
</dbReference>
<dbReference type="RefSeq" id="XP_012571747.1">
    <property type="nucleotide sequence ID" value="XM_012716293.2"/>
</dbReference>
<evidence type="ECO:0000259" key="20">
    <source>
        <dbReference type="PROSITE" id="PS51473"/>
    </source>
</evidence>
<keyword evidence="21" id="KW-1185">Reference proteome</keyword>
<keyword evidence="4 17" id="KW-0812">Transmembrane</keyword>
<evidence type="ECO:0000256" key="6">
    <source>
        <dbReference type="ARBA" id="ARBA00022737"/>
    </source>
</evidence>
<proteinExistence type="predicted"/>
<dbReference type="InterPro" id="IPR008271">
    <property type="entry name" value="Ser/Thr_kinase_AS"/>
</dbReference>
<dbReference type="CDD" id="cd14066">
    <property type="entry name" value="STKc_IRAK"/>
    <property type="match status" value="1"/>
</dbReference>
<evidence type="ECO:0000256" key="13">
    <source>
        <dbReference type="ARBA" id="ARBA00023180"/>
    </source>
</evidence>
<keyword evidence="3" id="KW-0808">Transferase</keyword>
<feature type="domain" description="Protein kinase" evidence="19">
    <location>
        <begin position="331"/>
        <end position="602"/>
    </location>
</feature>
<evidence type="ECO:0000256" key="12">
    <source>
        <dbReference type="ARBA" id="ARBA00023170"/>
    </source>
</evidence>
<keyword evidence="2" id="KW-0723">Serine/threonine-protein kinase</keyword>
<organism evidence="21 22">
    <name type="scientific">Cicer arietinum</name>
    <name type="common">Chickpea</name>
    <name type="synonym">Garbanzo</name>
    <dbReference type="NCBI Taxonomy" id="3827"/>
    <lineage>
        <taxon>Eukaryota</taxon>
        <taxon>Viridiplantae</taxon>
        <taxon>Streptophyta</taxon>
        <taxon>Embryophyta</taxon>
        <taxon>Tracheophyta</taxon>
        <taxon>Spermatophyta</taxon>
        <taxon>Magnoliopsida</taxon>
        <taxon>eudicotyledons</taxon>
        <taxon>Gunneridae</taxon>
        <taxon>Pentapetalae</taxon>
        <taxon>rosids</taxon>
        <taxon>fabids</taxon>
        <taxon>Fabales</taxon>
        <taxon>Fabaceae</taxon>
        <taxon>Papilionoideae</taxon>
        <taxon>50 kb inversion clade</taxon>
        <taxon>NPAAA clade</taxon>
        <taxon>Hologalegina</taxon>
        <taxon>IRL clade</taxon>
        <taxon>Cicereae</taxon>
        <taxon>Cicer</taxon>
    </lineage>
</organism>
<dbReference type="PROSITE" id="PS00108">
    <property type="entry name" value="PROTEIN_KINASE_ST"/>
    <property type="match status" value="1"/>
</dbReference>
<feature type="transmembrane region" description="Helical" evidence="17">
    <location>
        <begin position="269"/>
        <end position="291"/>
    </location>
</feature>
<dbReference type="PaxDb" id="3827-XP_004502136.1"/>
<dbReference type="KEGG" id="cam:101511042"/>
<evidence type="ECO:0000256" key="9">
    <source>
        <dbReference type="ARBA" id="ARBA00022840"/>
    </source>
</evidence>
<dbReference type="CDD" id="cd23509">
    <property type="entry name" value="Gnk2-like"/>
    <property type="match status" value="2"/>
</dbReference>
<feature type="signal peptide" evidence="18">
    <location>
        <begin position="1"/>
        <end position="24"/>
    </location>
</feature>
<reference evidence="22" key="2">
    <citation type="submission" date="2025-08" db="UniProtKB">
        <authorList>
            <consortium name="RefSeq"/>
        </authorList>
    </citation>
    <scope>IDENTIFICATION</scope>
    <source>
        <tissue evidence="22">Etiolated seedlings</tissue>
    </source>
</reference>
<evidence type="ECO:0000313" key="21">
    <source>
        <dbReference type="Proteomes" id="UP000087171"/>
    </source>
</evidence>